<evidence type="ECO:0000256" key="2">
    <source>
        <dbReference type="ARBA" id="ARBA00022692"/>
    </source>
</evidence>
<dbReference type="EnsemblMetazoa" id="CapteT116396">
    <property type="protein sequence ID" value="CapteP116396"/>
    <property type="gene ID" value="CapteG116396"/>
</dbReference>
<dbReference type="SMART" id="SM01381">
    <property type="entry name" value="7TM_GPCR_Srsx"/>
    <property type="match status" value="1"/>
</dbReference>
<gene>
    <name evidence="7" type="ORF">CAPTEDRAFT_116396</name>
</gene>
<dbReference type="EMBL" id="KB298404">
    <property type="protein sequence ID" value="ELU09249.1"/>
    <property type="molecule type" value="Genomic_DNA"/>
</dbReference>
<dbReference type="InterPro" id="IPR017452">
    <property type="entry name" value="GPCR_Rhodpsn_7TM"/>
</dbReference>
<accession>R7URU9</accession>
<keyword evidence="3 5" id="KW-1133">Transmembrane helix</keyword>
<evidence type="ECO:0000313" key="8">
    <source>
        <dbReference type="EnsemblMetazoa" id="CapteP116396"/>
    </source>
</evidence>
<feature type="transmembrane region" description="Helical" evidence="5">
    <location>
        <begin position="57"/>
        <end position="79"/>
    </location>
</feature>
<keyword evidence="2 5" id="KW-0812">Transmembrane</keyword>
<feature type="transmembrane region" description="Helical" evidence="5">
    <location>
        <begin position="141"/>
        <end position="161"/>
    </location>
</feature>
<name>R7URU9_CAPTE</name>
<dbReference type="PROSITE" id="PS50262">
    <property type="entry name" value="G_PROTEIN_RECEP_F1_2"/>
    <property type="match status" value="1"/>
</dbReference>
<sequence>MNDSQLNSTASSQIFDKAVGVWLPGIFCVLGIVGNMVSLAVLSLDRSISPTFLTLKALALSDIILLSAAFLQQVVPIYAMLEQCMSSLCLRVLPYLHGYLWPIICITQMTSVYFTVLISAERYAAICLPLRTKQLRSLARIRSSILFITTFSIVFNIPKFFELSFKTELTQQPMTNMTLKVVIMEDGALRRQPLYRYLYNSALYAVLMYALPLVVLTVLNISIVQHMQKARQRWSELNRALQRELKATAVPLCIVVVFVLCGTQALITFILDAVYVDAVQGSWLQTYTAIANLFIIFNSAVNFVIFYMFGSKFRRLLRGAVPCCSLYAAMGTRPGTPILRRRFNPSRVTEDLQDGGRTSCDVQSFTATANTVIKLT</sequence>
<evidence type="ECO:0000256" key="1">
    <source>
        <dbReference type="ARBA" id="ARBA00004370"/>
    </source>
</evidence>
<dbReference type="EMBL" id="AMQN01006457">
    <property type="status" value="NOT_ANNOTATED_CDS"/>
    <property type="molecule type" value="Genomic_DNA"/>
</dbReference>
<organism evidence="7">
    <name type="scientific">Capitella teleta</name>
    <name type="common">Polychaete worm</name>
    <dbReference type="NCBI Taxonomy" id="283909"/>
    <lineage>
        <taxon>Eukaryota</taxon>
        <taxon>Metazoa</taxon>
        <taxon>Spiralia</taxon>
        <taxon>Lophotrochozoa</taxon>
        <taxon>Annelida</taxon>
        <taxon>Polychaeta</taxon>
        <taxon>Sedentaria</taxon>
        <taxon>Scolecida</taxon>
        <taxon>Capitellidae</taxon>
        <taxon>Capitella</taxon>
    </lineage>
</organism>
<dbReference type="PRINTS" id="PR00237">
    <property type="entry name" value="GPCRRHODOPSN"/>
</dbReference>
<dbReference type="CDD" id="cd14978">
    <property type="entry name" value="7tmA_FMRFamide_R-like"/>
    <property type="match status" value="1"/>
</dbReference>
<feature type="transmembrane region" description="Helical" evidence="5">
    <location>
        <begin position="202"/>
        <end position="224"/>
    </location>
</feature>
<feature type="transmembrane region" description="Helical" evidence="5">
    <location>
        <begin position="245"/>
        <end position="267"/>
    </location>
</feature>
<dbReference type="OrthoDB" id="6281784at2759"/>
<comment type="subcellular location">
    <subcellularLocation>
        <location evidence="1">Membrane</location>
    </subcellularLocation>
</comment>
<dbReference type="InterPro" id="IPR000276">
    <property type="entry name" value="GPCR_Rhodpsn"/>
</dbReference>
<dbReference type="SUPFAM" id="SSF81321">
    <property type="entry name" value="Family A G protein-coupled receptor-like"/>
    <property type="match status" value="1"/>
</dbReference>
<protein>
    <recommendedName>
        <fullName evidence="6">G-protein coupled receptors family 1 profile domain-containing protein</fullName>
    </recommendedName>
</protein>
<reference evidence="9" key="1">
    <citation type="submission" date="2012-12" db="EMBL/GenBank/DDBJ databases">
        <authorList>
            <person name="Hellsten U."/>
            <person name="Grimwood J."/>
            <person name="Chapman J.A."/>
            <person name="Shapiro H."/>
            <person name="Aerts A."/>
            <person name="Otillar R.P."/>
            <person name="Terry A.Y."/>
            <person name="Boore J.L."/>
            <person name="Simakov O."/>
            <person name="Marletaz F."/>
            <person name="Cho S.-J."/>
            <person name="Edsinger-Gonzales E."/>
            <person name="Havlak P."/>
            <person name="Kuo D.-H."/>
            <person name="Larsson T."/>
            <person name="Lv J."/>
            <person name="Arendt D."/>
            <person name="Savage R."/>
            <person name="Osoegawa K."/>
            <person name="de Jong P."/>
            <person name="Lindberg D.R."/>
            <person name="Seaver E.C."/>
            <person name="Weisblat D.A."/>
            <person name="Putnam N.H."/>
            <person name="Grigoriev I.V."/>
            <person name="Rokhsar D.S."/>
        </authorList>
    </citation>
    <scope>NUCLEOTIDE SEQUENCE</scope>
    <source>
        <strain evidence="9">I ESC-2004</strain>
    </source>
</reference>
<feature type="transmembrane region" description="Helical" evidence="5">
    <location>
        <begin position="99"/>
        <end position="120"/>
    </location>
</feature>
<feature type="transmembrane region" description="Helical" evidence="5">
    <location>
        <begin position="287"/>
        <end position="309"/>
    </location>
</feature>
<evidence type="ECO:0000313" key="9">
    <source>
        <dbReference type="Proteomes" id="UP000014760"/>
    </source>
</evidence>
<dbReference type="HOGENOM" id="CLU_009579_24_7_1"/>
<dbReference type="STRING" id="283909.R7URU9"/>
<dbReference type="Pfam" id="PF00001">
    <property type="entry name" value="7tm_1"/>
    <property type="match status" value="1"/>
</dbReference>
<dbReference type="OMA" id="WINTNGR"/>
<keyword evidence="9" id="KW-1185">Reference proteome</keyword>
<dbReference type="AlphaFoldDB" id="R7URU9"/>
<dbReference type="GO" id="GO:0016020">
    <property type="term" value="C:membrane"/>
    <property type="evidence" value="ECO:0007669"/>
    <property type="project" value="UniProtKB-SubCell"/>
</dbReference>
<dbReference type="GO" id="GO:0004930">
    <property type="term" value="F:G protein-coupled receptor activity"/>
    <property type="evidence" value="ECO:0007669"/>
    <property type="project" value="InterPro"/>
</dbReference>
<evidence type="ECO:0000259" key="6">
    <source>
        <dbReference type="PROSITE" id="PS50262"/>
    </source>
</evidence>
<evidence type="ECO:0000256" key="5">
    <source>
        <dbReference type="SAM" id="Phobius"/>
    </source>
</evidence>
<dbReference type="PANTHER" id="PTHR46641:SF2">
    <property type="entry name" value="FMRFAMIDE RECEPTOR"/>
    <property type="match status" value="1"/>
</dbReference>
<dbReference type="Proteomes" id="UP000014760">
    <property type="component" value="Unassembled WGS sequence"/>
</dbReference>
<dbReference type="InterPro" id="IPR052954">
    <property type="entry name" value="GPCR-Ligand_Int"/>
</dbReference>
<evidence type="ECO:0000313" key="7">
    <source>
        <dbReference type="EMBL" id="ELU09249.1"/>
    </source>
</evidence>
<keyword evidence="4 5" id="KW-0472">Membrane</keyword>
<dbReference type="Gene3D" id="1.20.1070.10">
    <property type="entry name" value="Rhodopsin 7-helix transmembrane proteins"/>
    <property type="match status" value="1"/>
</dbReference>
<feature type="transmembrane region" description="Helical" evidence="5">
    <location>
        <begin position="20"/>
        <end position="45"/>
    </location>
</feature>
<feature type="domain" description="G-protein coupled receptors family 1 profile" evidence="6">
    <location>
        <begin position="34"/>
        <end position="306"/>
    </location>
</feature>
<proteinExistence type="predicted"/>
<reference evidence="7 9" key="2">
    <citation type="journal article" date="2013" name="Nature">
        <title>Insights into bilaterian evolution from three spiralian genomes.</title>
        <authorList>
            <person name="Simakov O."/>
            <person name="Marletaz F."/>
            <person name="Cho S.J."/>
            <person name="Edsinger-Gonzales E."/>
            <person name="Havlak P."/>
            <person name="Hellsten U."/>
            <person name="Kuo D.H."/>
            <person name="Larsson T."/>
            <person name="Lv J."/>
            <person name="Arendt D."/>
            <person name="Savage R."/>
            <person name="Osoegawa K."/>
            <person name="de Jong P."/>
            <person name="Grimwood J."/>
            <person name="Chapman J.A."/>
            <person name="Shapiro H."/>
            <person name="Aerts A."/>
            <person name="Otillar R.P."/>
            <person name="Terry A.Y."/>
            <person name="Boore J.L."/>
            <person name="Grigoriev I.V."/>
            <person name="Lindberg D.R."/>
            <person name="Seaver E.C."/>
            <person name="Weisblat D.A."/>
            <person name="Putnam N.H."/>
            <person name="Rokhsar D.S."/>
        </authorList>
    </citation>
    <scope>NUCLEOTIDE SEQUENCE</scope>
    <source>
        <strain evidence="7 9">I ESC-2004</strain>
    </source>
</reference>
<reference evidence="8" key="3">
    <citation type="submission" date="2015-06" db="UniProtKB">
        <authorList>
            <consortium name="EnsemblMetazoa"/>
        </authorList>
    </citation>
    <scope>IDENTIFICATION</scope>
</reference>
<dbReference type="PANTHER" id="PTHR46641">
    <property type="entry name" value="FMRFAMIDE RECEPTOR-RELATED"/>
    <property type="match status" value="1"/>
</dbReference>
<evidence type="ECO:0000256" key="4">
    <source>
        <dbReference type="ARBA" id="ARBA00023136"/>
    </source>
</evidence>
<evidence type="ECO:0000256" key="3">
    <source>
        <dbReference type="ARBA" id="ARBA00022989"/>
    </source>
</evidence>